<feature type="non-terminal residue" evidence="8">
    <location>
        <position position="1"/>
    </location>
</feature>
<keyword evidence="9" id="KW-1185">Reference proteome</keyword>
<feature type="transmembrane region" description="Helical" evidence="6">
    <location>
        <begin position="41"/>
        <end position="64"/>
    </location>
</feature>
<feature type="domain" description="Rhodopsin" evidence="7">
    <location>
        <begin position="25"/>
        <end position="260"/>
    </location>
</feature>
<dbReference type="OrthoDB" id="10017208at2759"/>
<dbReference type="EMBL" id="ML978716">
    <property type="protein sequence ID" value="KAF2088462.1"/>
    <property type="molecule type" value="Genomic_DNA"/>
</dbReference>
<proteinExistence type="inferred from homology"/>
<protein>
    <recommendedName>
        <fullName evidence="7">Rhodopsin domain-containing protein</fullName>
    </recommendedName>
</protein>
<feature type="transmembrane region" description="Helical" evidence="6">
    <location>
        <begin position="84"/>
        <end position="107"/>
    </location>
</feature>
<organism evidence="8 9">
    <name type="scientific">Saccharata proteae CBS 121410</name>
    <dbReference type="NCBI Taxonomy" id="1314787"/>
    <lineage>
        <taxon>Eukaryota</taxon>
        <taxon>Fungi</taxon>
        <taxon>Dikarya</taxon>
        <taxon>Ascomycota</taxon>
        <taxon>Pezizomycotina</taxon>
        <taxon>Dothideomycetes</taxon>
        <taxon>Dothideomycetes incertae sedis</taxon>
        <taxon>Botryosphaeriales</taxon>
        <taxon>Saccharataceae</taxon>
        <taxon>Saccharata</taxon>
    </lineage>
</organism>
<evidence type="ECO:0000313" key="9">
    <source>
        <dbReference type="Proteomes" id="UP000799776"/>
    </source>
</evidence>
<evidence type="ECO:0000259" key="7">
    <source>
        <dbReference type="Pfam" id="PF20684"/>
    </source>
</evidence>
<evidence type="ECO:0000256" key="4">
    <source>
        <dbReference type="ARBA" id="ARBA00023136"/>
    </source>
</evidence>
<evidence type="ECO:0000256" key="1">
    <source>
        <dbReference type="ARBA" id="ARBA00004141"/>
    </source>
</evidence>
<dbReference type="Pfam" id="PF20684">
    <property type="entry name" value="Fung_rhodopsin"/>
    <property type="match status" value="1"/>
</dbReference>
<accession>A0A9P4HX64</accession>
<keyword evidence="2 6" id="KW-0812">Transmembrane</keyword>
<evidence type="ECO:0000256" key="5">
    <source>
        <dbReference type="ARBA" id="ARBA00038359"/>
    </source>
</evidence>
<evidence type="ECO:0000313" key="8">
    <source>
        <dbReference type="EMBL" id="KAF2088462.1"/>
    </source>
</evidence>
<evidence type="ECO:0000256" key="3">
    <source>
        <dbReference type="ARBA" id="ARBA00022989"/>
    </source>
</evidence>
<name>A0A9P4HX64_9PEZI</name>
<feature type="transmembrane region" description="Helical" evidence="6">
    <location>
        <begin position="6"/>
        <end position="29"/>
    </location>
</feature>
<gene>
    <name evidence="8" type="ORF">K490DRAFT_2949</name>
</gene>
<keyword evidence="4 6" id="KW-0472">Membrane</keyword>
<feature type="transmembrane region" description="Helical" evidence="6">
    <location>
        <begin position="235"/>
        <end position="255"/>
    </location>
</feature>
<evidence type="ECO:0000256" key="6">
    <source>
        <dbReference type="SAM" id="Phobius"/>
    </source>
</evidence>
<feature type="transmembrane region" description="Helical" evidence="6">
    <location>
        <begin position="161"/>
        <end position="184"/>
    </location>
</feature>
<evidence type="ECO:0000256" key="2">
    <source>
        <dbReference type="ARBA" id="ARBA00022692"/>
    </source>
</evidence>
<dbReference type="PANTHER" id="PTHR33048">
    <property type="entry name" value="PTH11-LIKE INTEGRAL MEMBRANE PROTEIN (AFU_ORTHOLOGUE AFUA_5G11245)"/>
    <property type="match status" value="1"/>
</dbReference>
<feature type="non-terminal residue" evidence="8">
    <location>
        <position position="306"/>
    </location>
</feature>
<comment type="caution">
    <text evidence="8">The sequence shown here is derived from an EMBL/GenBank/DDBJ whole genome shotgun (WGS) entry which is preliminary data.</text>
</comment>
<dbReference type="GO" id="GO:0016020">
    <property type="term" value="C:membrane"/>
    <property type="evidence" value="ECO:0007669"/>
    <property type="project" value="UniProtKB-SubCell"/>
</dbReference>
<dbReference type="Proteomes" id="UP000799776">
    <property type="component" value="Unassembled WGS sequence"/>
</dbReference>
<dbReference type="PANTHER" id="PTHR33048:SF151">
    <property type="entry name" value="INTEGRAL MEMBRANE PROTEIN"/>
    <property type="match status" value="1"/>
</dbReference>
<reference evidence="8" key="1">
    <citation type="journal article" date="2020" name="Stud. Mycol.">
        <title>101 Dothideomycetes genomes: a test case for predicting lifestyles and emergence of pathogens.</title>
        <authorList>
            <person name="Haridas S."/>
            <person name="Albert R."/>
            <person name="Binder M."/>
            <person name="Bloem J."/>
            <person name="Labutti K."/>
            <person name="Salamov A."/>
            <person name="Andreopoulos B."/>
            <person name="Baker S."/>
            <person name="Barry K."/>
            <person name="Bills G."/>
            <person name="Bluhm B."/>
            <person name="Cannon C."/>
            <person name="Castanera R."/>
            <person name="Culley D."/>
            <person name="Daum C."/>
            <person name="Ezra D."/>
            <person name="Gonzalez J."/>
            <person name="Henrissat B."/>
            <person name="Kuo A."/>
            <person name="Liang C."/>
            <person name="Lipzen A."/>
            <person name="Lutzoni F."/>
            <person name="Magnuson J."/>
            <person name="Mondo S."/>
            <person name="Nolan M."/>
            <person name="Ohm R."/>
            <person name="Pangilinan J."/>
            <person name="Park H.-J."/>
            <person name="Ramirez L."/>
            <person name="Alfaro M."/>
            <person name="Sun H."/>
            <person name="Tritt A."/>
            <person name="Yoshinaga Y."/>
            <person name="Zwiers L.-H."/>
            <person name="Turgeon B."/>
            <person name="Goodwin S."/>
            <person name="Spatafora J."/>
            <person name="Crous P."/>
            <person name="Grigoriev I."/>
        </authorList>
    </citation>
    <scope>NUCLEOTIDE SEQUENCE</scope>
    <source>
        <strain evidence="8">CBS 121410</strain>
    </source>
</reference>
<comment type="similarity">
    <text evidence="5">Belongs to the SAT4 family.</text>
</comment>
<feature type="transmembrane region" description="Helical" evidence="6">
    <location>
        <begin position="119"/>
        <end position="141"/>
    </location>
</feature>
<feature type="transmembrane region" description="Helical" evidence="6">
    <location>
        <begin position="196"/>
        <end position="215"/>
    </location>
</feature>
<sequence>EETMQPWATASVIAVTVLAFVFVVLRFVARWERKAKLGGDDWLIICSMALLVVVVGFIMGMVHYGMGLHADTLPTNNVVMVAKYLMIAEILYVINLVLTKISILYMYYRLFPLRAMKRWSWAIGGFCIAWVITIVFVFIFLCVPIQKMWYTTLPGHCVNQVGTWCANAASTILTDCAILVLPMPHVWRLQVDKTQRVLLVIMFALGFFVVFTSAYRFAVLLTYDAADSTWTLTWTVVWTAIEISAGIISACLPTLRPVVKLVWRTTKSTAGYSNDKSTTGGSKAGTVSALTASSTRPFQRLDDTQL</sequence>
<dbReference type="AlphaFoldDB" id="A0A9P4HX64"/>
<dbReference type="InterPro" id="IPR049326">
    <property type="entry name" value="Rhodopsin_dom_fungi"/>
</dbReference>
<dbReference type="InterPro" id="IPR052337">
    <property type="entry name" value="SAT4-like"/>
</dbReference>
<keyword evidence="3 6" id="KW-1133">Transmembrane helix</keyword>
<comment type="subcellular location">
    <subcellularLocation>
        <location evidence="1">Membrane</location>
        <topology evidence="1">Multi-pass membrane protein</topology>
    </subcellularLocation>
</comment>